<dbReference type="InterPro" id="IPR041577">
    <property type="entry name" value="RT_RNaseH_2"/>
</dbReference>
<evidence type="ECO:0000313" key="4">
    <source>
        <dbReference type="EMBL" id="RDX87535.1"/>
    </source>
</evidence>
<keyword evidence="1" id="KW-0511">Multifunctional enzyme</keyword>
<dbReference type="Proteomes" id="UP000257109">
    <property type="component" value="Unassembled WGS sequence"/>
</dbReference>
<dbReference type="FunFam" id="3.30.70.270:FF:000020">
    <property type="entry name" value="Transposon Tf2-6 polyprotein-like Protein"/>
    <property type="match status" value="1"/>
</dbReference>
<dbReference type="PANTHER" id="PTHR37984">
    <property type="entry name" value="PROTEIN CBG26694"/>
    <property type="match status" value="1"/>
</dbReference>
<gene>
    <name evidence="4" type="ORF">CR513_30976</name>
</gene>
<reference evidence="4" key="1">
    <citation type="submission" date="2018-05" db="EMBL/GenBank/DDBJ databases">
        <title>Draft genome of Mucuna pruriens seed.</title>
        <authorList>
            <person name="Nnadi N.E."/>
            <person name="Vos R."/>
            <person name="Hasami M.H."/>
            <person name="Devisetty U.K."/>
            <person name="Aguiy J.C."/>
        </authorList>
    </citation>
    <scope>NUCLEOTIDE SEQUENCE [LARGE SCALE GENOMIC DNA]</scope>
    <source>
        <strain evidence="4">JCA_2017</strain>
    </source>
</reference>
<evidence type="ECO:0000259" key="3">
    <source>
        <dbReference type="Pfam" id="PF24626"/>
    </source>
</evidence>
<dbReference type="InterPro" id="IPR050951">
    <property type="entry name" value="Retrovirus_Pol_polyprotein"/>
</dbReference>
<evidence type="ECO:0000259" key="2">
    <source>
        <dbReference type="Pfam" id="PF17919"/>
    </source>
</evidence>
<dbReference type="Pfam" id="PF24626">
    <property type="entry name" value="SH3_Tf2-1"/>
    <property type="match status" value="1"/>
</dbReference>
<dbReference type="GO" id="GO:0003676">
    <property type="term" value="F:nucleic acid binding"/>
    <property type="evidence" value="ECO:0007669"/>
    <property type="project" value="InterPro"/>
</dbReference>
<dbReference type="Pfam" id="PF17919">
    <property type="entry name" value="RT_RNaseH_2"/>
    <property type="match status" value="1"/>
</dbReference>
<dbReference type="Gene3D" id="3.30.420.10">
    <property type="entry name" value="Ribonuclease H-like superfamily/Ribonuclease H"/>
    <property type="match status" value="1"/>
</dbReference>
<dbReference type="InterPro" id="IPR056924">
    <property type="entry name" value="SH3_Tf2-1"/>
</dbReference>
<sequence>MVLDEYSSVFQAPDDLPPHRRQDHAIILKLESQIPNIRPRKYPHYQKIEIEKLVTKMGTVQHELRLNQKKCTFGQPSLEYLGHVISVEGVAANPKKLEAMWMWPTPKDIKRLRGLLVLMGYYRRFVKGYGKLAKPLNFLLKKDAFQWGDEAQRVFEQLKVVVTTLPILAVLDFTKQFVVETDASRTGLGAILLQEERPLAFWGQRLSATAQQKSVYERELMAVVQSEEWHDWEEEVQKDPHLYKIFQEILFGTTVHTHFKIKGHLYYKSRLVLPRNSARIPTLLKEFHDSCWGPFGSSGCSFMSNFWKELFKMTGTQLRMSTAYHPQMDGQMEVVNRCLDVYLRSLIGTKPRQWPIHLLWAEFWFNMNYNATKMSHFRALYDQDPPTLLIGTAIPSRVKEINQLIHQRDTLLKDLRENLLKAQDQMKKYADHHRRDVQLEVGNWVYLKLQPYRMRSLAKKLNEKLSPRFYGPYNILAKVGAVEYKLELPTHSKIPVFHVALLKKAIHPTQTTQPLTEDHELQLFPEVVLDCRVNVQANRRFWSNGSSYQNLKAGRKFLILLHLSSIPP</sequence>
<proteinExistence type="predicted"/>
<name>A0A371GAH8_MUCPR</name>
<comment type="caution">
    <text evidence="4">The sequence shown here is derived from an EMBL/GenBank/DDBJ whole genome shotgun (WGS) entry which is preliminary data.</text>
</comment>
<protein>
    <submittedName>
        <fullName evidence="4">Mitochondrial protein</fullName>
    </submittedName>
</protein>
<evidence type="ECO:0000313" key="5">
    <source>
        <dbReference type="Proteomes" id="UP000257109"/>
    </source>
</evidence>
<organism evidence="4 5">
    <name type="scientific">Mucuna pruriens</name>
    <name type="common">Velvet bean</name>
    <name type="synonym">Dolichos pruriens</name>
    <dbReference type="NCBI Taxonomy" id="157652"/>
    <lineage>
        <taxon>Eukaryota</taxon>
        <taxon>Viridiplantae</taxon>
        <taxon>Streptophyta</taxon>
        <taxon>Embryophyta</taxon>
        <taxon>Tracheophyta</taxon>
        <taxon>Spermatophyta</taxon>
        <taxon>Magnoliopsida</taxon>
        <taxon>eudicotyledons</taxon>
        <taxon>Gunneridae</taxon>
        <taxon>Pentapetalae</taxon>
        <taxon>rosids</taxon>
        <taxon>fabids</taxon>
        <taxon>Fabales</taxon>
        <taxon>Fabaceae</taxon>
        <taxon>Papilionoideae</taxon>
        <taxon>50 kb inversion clade</taxon>
        <taxon>NPAAA clade</taxon>
        <taxon>indigoferoid/millettioid clade</taxon>
        <taxon>Phaseoleae</taxon>
        <taxon>Mucuna</taxon>
    </lineage>
</organism>
<keyword evidence="5" id="KW-1185">Reference proteome</keyword>
<dbReference type="EMBL" id="QJKJ01006205">
    <property type="protein sequence ID" value="RDX87535.1"/>
    <property type="molecule type" value="Genomic_DNA"/>
</dbReference>
<dbReference type="Gene3D" id="3.30.70.270">
    <property type="match status" value="2"/>
</dbReference>
<dbReference type="InterPro" id="IPR043128">
    <property type="entry name" value="Rev_trsase/Diguanyl_cyclase"/>
</dbReference>
<dbReference type="OrthoDB" id="2013610at2759"/>
<feature type="domain" description="Reverse transcriptase/retrotransposon-derived protein RNase H-like" evidence="2">
    <location>
        <begin position="147"/>
        <end position="226"/>
    </location>
</feature>
<dbReference type="InterPro" id="IPR012337">
    <property type="entry name" value="RNaseH-like_sf"/>
</dbReference>
<dbReference type="InterPro" id="IPR043502">
    <property type="entry name" value="DNA/RNA_pol_sf"/>
</dbReference>
<dbReference type="PANTHER" id="PTHR37984:SF5">
    <property type="entry name" value="PROTEIN NYNRIN-LIKE"/>
    <property type="match status" value="1"/>
</dbReference>
<accession>A0A371GAH8</accession>
<dbReference type="GO" id="GO:0003824">
    <property type="term" value="F:catalytic activity"/>
    <property type="evidence" value="ECO:0007669"/>
    <property type="project" value="UniProtKB-KW"/>
</dbReference>
<feature type="domain" description="Tf2-1-like SH3-like" evidence="3">
    <location>
        <begin position="442"/>
        <end position="505"/>
    </location>
</feature>
<evidence type="ECO:0000256" key="1">
    <source>
        <dbReference type="ARBA" id="ARBA00023268"/>
    </source>
</evidence>
<dbReference type="AlphaFoldDB" id="A0A371GAH8"/>
<feature type="non-terminal residue" evidence="4">
    <location>
        <position position="1"/>
    </location>
</feature>
<dbReference type="InterPro" id="IPR036397">
    <property type="entry name" value="RNaseH_sf"/>
</dbReference>
<dbReference type="SUPFAM" id="SSF56672">
    <property type="entry name" value="DNA/RNA polymerases"/>
    <property type="match status" value="1"/>
</dbReference>
<dbReference type="SUPFAM" id="SSF53098">
    <property type="entry name" value="Ribonuclease H-like"/>
    <property type="match status" value="1"/>
</dbReference>